<gene>
    <name evidence="2" type="ORF">PCAR00345_LOCUS35334</name>
</gene>
<organism evidence="2">
    <name type="scientific">Chrysotila carterae</name>
    <name type="common">Marine alga</name>
    <name type="synonym">Syracosphaera carterae</name>
    <dbReference type="NCBI Taxonomy" id="13221"/>
    <lineage>
        <taxon>Eukaryota</taxon>
        <taxon>Haptista</taxon>
        <taxon>Haptophyta</taxon>
        <taxon>Prymnesiophyceae</taxon>
        <taxon>Isochrysidales</taxon>
        <taxon>Isochrysidaceae</taxon>
        <taxon>Chrysotila</taxon>
    </lineage>
</organism>
<evidence type="ECO:0000313" key="2">
    <source>
        <dbReference type="EMBL" id="CAE0782632.1"/>
    </source>
</evidence>
<proteinExistence type="predicted"/>
<reference evidence="2" key="1">
    <citation type="submission" date="2021-01" db="EMBL/GenBank/DDBJ databases">
        <authorList>
            <person name="Corre E."/>
            <person name="Pelletier E."/>
            <person name="Niang G."/>
            <person name="Scheremetjew M."/>
            <person name="Finn R."/>
            <person name="Kale V."/>
            <person name="Holt S."/>
            <person name="Cochrane G."/>
            <person name="Meng A."/>
            <person name="Brown T."/>
            <person name="Cohen L."/>
        </authorList>
    </citation>
    <scope>NUCLEOTIDE SEQUENCE</scope>
    <source>
        <strain evidence="2">CCMP645</strain>
    </source>
</reference>
<accession>A0A7S4FAB8</accession>
<protein>
    <submittedName>
        <fullName evidence="2">Uncharacterized protein</fullName>
    </submittedName>
</protein>
<evidence type="ECO:0000256" key="1">
    <source>
        <dbReference type="SAM" id="MobiDB-lite"/>
    </source>
</evidence>
<dbReference type="EMBL" id="HBIZ01055289">
    <property type="protein sequence ID" value="CAE0782632.1"/>
    <property type="molecule type" value="Transcribed_RNA"/>
</dbReference>
<feature type="region of interest" description="Disordered" evidence="1">
    <location>
        <begin position="63"/>
        <end position="82"/>
    </location>
</feature>
<dbReference type="AlphaFoldDB" id="A0A7S4FAB8"/>
<name>A0A7S4FAB8_CHRCT</name>
<sequence length="116" mass="13292">MESSWLGNSRHCSLRRCKWFVQQIFFRAFNHLAIQQIPAAEQAVEYTPVCNYSDATFWPRCQPPSEATHPRDKRRSGLNSKRNSLKIVLQGDSLQAHSHLHRAGLLLSAPFPPPRV</sequence>